<dbReference type="EMBL" id="CACSHJ010000088">
    <property type="protein sequence ID" value="CAA0376190.1"/>
    <property type="molecule type" value="Genomic_DNA"/>
</dbReference>
<evidence type="ECO:0000313" key="1">
    <source>
        <dbReference type="EMBL" id="CAA0376190.1"/>
    </source>
</evidence>
<reference evidence="1 2" key="1">
    <citation type="submission" date="2019-12" db="EMBL/GenBank/DDBJ databases">
        <authorList>
            <person name="Jiao W.-B."/>
            <person name="Schneeberger K."/>
        </authorList>
    </citation>
    <scope>NUCLEOTIDE SEQUENCE [LARGE SCALE GENOMIC DNA]</scope>
    <source>
        <strain evidence="2">cv. C24</strain>
    </source>
</reference>
<protein>
    <submittedName>
        <fullName evidence="1">Uncharacterized protein</fullName>
    </submittedName>
</protein>
<sequence>MAERRQISAILMRNWDNRCCFSTKIDWKNRSLAPLTRFVDPIENRFFKVLESLEGRRLVSSVQMFPIFCQSTLDRFSLRNLALQRGERLRDRIYLHLELSKIITGRICFWHFAHLLGLIDWINKDRTIIVACENVVENFCSKLESGDSARDVEPPINPLLLVFSLRYARDPETRYMALQMKTKWMEYNLTLKNFTICGAGSREIRARVIMPNCPSPPRTLKKSSEFRFSEQSSVFLLMKRWIFFTGAYFFETTAEIKHE</sequence>
<dbReference type="ExpressionAtlas" id="A0A5S9X645">
    <property type="expression patterns" value="differential"/>
</dbReference>
<evidence type="ECO:0000313" key="2">
    <source>
        <dbReference type="Proteomes" id="UP000434276"/>
    </source>
</evidence>
<dbReference type="Proteomes" id="UP000434276">
    <property type="component" value="Unassembled WGS sequence"/>
</dbReference>
<gene>
    <name evidence="1" type="ORF">C24_LOCUS10492</name>
</gene>
<name>A0A5S9X645_ARATH</name>
<organism evidence="1 2">
    <name type="scientific">Arabidopsis thaliana</name>
    <name type="common">Mouse-ear cress</name>
    <dbReference type="NCBI Taxonomy" id="3702"/>
    <lineage>
        <taxon>Eukaryota</taxon>
        <taxon>Viridiplantae</taxon>
        <taxon>Streptophyta</taxon>
        <taxon>Embryophyta</taxon>
        <taxon>Tracheophyta</taxon>
        <taxon>Spermatophyta</taxon>
        <taxon>Magnoliopsida</taxon>
        <taxon>eudicotyledons</taxon>
        <taxon>Gunneridae</taxon>
        <taxon>Pentapetalae</taxon>
        <taxon>rosids</taxon>
        <taxon>malvids</taxon>
        <taxon>Brassicales</taxon>
        <taxon>Brassicaceae</taxon>
        <taxon>Camelineae</taxon>
        <taxon>Arabidopsis</taxon>
    </lineage>
</organism>
<proteinExistence type="predicted"/>
<accession>A0A5S9X645</accession>
<dbReference type="AlphaFoldDB" id="A0A5S9X645"/>